<keyword evidence="2" id="KW-1185">Reference proteome</keyword>
<organism evidence="1 2">
    <name type="scientific">Microbulbifer variabilis</name>
    <dbReference type="NCBI Taxonomy" id="266805"/>
    <lineage>
        <taxon>Bacteria</taxon>
        <taxon>Pseudomonadati</taxon>
        <taxon>Pseudomonadota</taxon>
        <taxon>Gammaproteobacteria</taxon>
        <taxon>Cellvibrionales</taxon>
        <taxon>Microbulbiferaceae</taxon>
        <taxon>Microbulbifer</taxon>
    </lineage>
</organism>
<dbReference type="EMBL" id="CP092418">
    <property type="protein sequence ID" value="USD22873.1"/>
    <property type="molecule type" value="Genomic_DNA"/>
</dbReference>
<name>A0ABY4VF27_9GAMM</name>
<proteinExistence type="predicted"/>
<gene>
    <name evidence="1" type="ORF">MJO52_06960</name>
</gene>
<dbReference type="RefSeq" id="WP_252085226.1">
    <property type="nucleotide sequence ID" value="NZ_CP092418.1"/>
</dbReference>
<protein>
    <submittedName>
        <fullName evidence="1">Uncharacterized protein</fullName>
    </submittedName>
</protein>
<sequence length="123" mass="14014">MKIYPPFFVVGELKVADRRIDIIKKSGAYFLCSDLDEDVILYDFFRAWNTSQDIKECLLPEVGSVISGKVAYTDVDADIFGLAYIEPQTTKLIGGMAPDLELPTMEFRELIKQWVDFLETHGQ</sequence>
<evidence type="ECO:0000313" key="2">
    <source>
        <dbReference type="Proteomes" id="UP001055658"/>
    </source>
</evidence>
<evidence type="ECO:0000313" key="1">
    <source>
        <dbReference type="EMBL" id="USD22873.1"/>
    </source>
</evidence>
<dbReference type="Proteomes" id="UP001055658">
    <property type="component" value="Chromosome"/>
</dbReference>
<accession>A0ABY4VF27</accession>
<reference evidence="1" key="1">
    <citation type="submission" date="2022-02" db="EMBL/GenBank/DDBJ databases">
        <title>Coral-associated bacteria.</title>
        <authorList>
            <person name="Tang K."/>
            <person name="Wang X."/>
        </authorList>
    </citation>
    <scope>NUCLEOTIDE SEQUENCE</scope>
    <source>
        <strain evidence="1">SCSIO 43006</strain>
    </source>
</reference>